<dbReference type="SUPFAM" id="SSF52821">
    <property type="entry name" value="Rhodanese/Cell cycle control phosphatase"/>
    <property type="match status" value="2"/>
</dbReference>
<gene>
    <name evidence="4" type="ORF">ABLG96_14275</name>
</gene>
<evidence type="ECO:0000256" key="2">
    <source>
        <dbReference type="ARBA" id="ARBA00022737"/>
    </source>
</evidence>
<evidence type="ECO:0000313" key="4">
    <source>
        <dbReference type="EMBL" id="XCG62414.1"/>
    </source>
</evidence>
<dbReference type="PROSITE" id="PS50206">
    <property type="entry name" value="RHODANESE_3"/>
    <property type="match status" value="2"/>
</dbReference>
<sequence>MTGVTGQGSLISAAGLADELDGERPPVLLDVRWTPAGASRRDFLTAHLPGAVFLDLDTDLSGPPSRPAAAGRHPLPEPAALEKVWRAAGISGGTPVVVYDAGSSSIAARAWWLLRWSGHLDVRVLDGGLGAWQRAGLPTRSGPAELSEPGWMSVRPGAMPVADIDTVASAVDGRVTVLDARTPERFRGEVEPLDPIAGHIPGATNLPLTELLDADGSFLPSEEIRRRFDAVSSDRPLIASCGSGVTACHLVLAAALIESDVALYPGSFSGWIGAGNPVEVGDPASLPG</sequence>
<dbReference type="AlphaFoldDB" id="A0AAU8DKD3"/>
<dbReference type="EC" id="2.8.1.-" evidence="4"/>
<dbReference type="InterPro" id="IPR036873">
    <property type="entry name" value="Rhodanese-like_dom_sf"/>
</dbReference>
<dbReference type="RefSeq" id="WP_353648029.1">
    <property type="nucleotide sequence ID" value="NZ_CP159218.1"/>
</dbReference>
<evidence type="ECO:0000256" key="1">
    <source>
        <dbReference type="ARBA" id="ARBA00022679"/>
    </source>
</evidence>
<dbReference type="CDD" id="cd01448">
    <property type="entry name" value="TST_Repeat_1"/>
    <property type="match status" value="1"/>
</dbReference>
<name>A0AAU8DKD3_9ACTN</name>
<proteinExistence type="predicted"/>
<reference evidence="4" key="1">
    <citation type="submission" date="2024-05" db="EMBL/GenBank/DDBJ databases">
        <authorList>
            <person name="Cai S.Y."/>
            <person name="Jin L.M."/>
            <person name="Li H.R."/>
        </authorList>
    </citation>
    <scope>NUCLEOTIDE SEQUENCE</scope>
    <source>
        <strain evidence="4">A5-74</strain>
    </source>
</reference>
<keyword evidence="1 4" id="KW-0808">Transferase</keyword>
<dbReference type="InterPro" id="IPR001307">
    <property type="entry name" value="Thiosulphate_STrfase_CS"/>
</dbReference>
<dbReference type="CDD" id="cd01449">
    <property type="entry name" value="TST_Repeat_2"/>
    <property type="match status" value="1"/>
</dbReference>
<evidence type="ECO:0000259" key="3">
    <source>
        <dbReference type="PROSITE" id="PS50206"/>
    </source>
</evidence>
<organism evidence="4">
    <name type="scientific">Nakamurella sp. A5-74</name>
    <dbReference type="NCBI Taxonomy" id="3158264"/>
    <lineage>
        <taxon>Bacteria</taxon>
        <taxon>Bacillati</taxon>
        <taxon>Actinomycetota</taxon>
        <taxon>Actinomycetes</taxon>
        <taxon>Nakamurellales</taxon>
        <taxon>Nakamurellaceae</taxon>
        <taxon>Nakamurella</taxon>
    </lineage>
</organism>
<keyword evidence="2" id="KW-0677">Repeat</keyword>
<dbReference type="Gene3D" id="3.40.250.10">
    <property type="entry name" value="Rhodanese-like domain"/>
    <property type="match status" value="2"/>
</dbReference>
<protein>
    <submittedName>
        <fullName evidence="4">Sulfurtransferase</fullName>
        <ecNumber evidence="4">2.8.1.-</ecNumber>
    </submittedName>
</protein>
<feature type="domain" description="Rhodanese" evidence="3">
    <location>
        <begin position="22"/>
        <end position="141"/>
    </location>
</feature>
<dbReference type="Pfam" id="PF00581">
    <property type="entry name" value="Rhodanese"/>
    <property type="match status" value="2"/>
</dbReference>
<dbReference type="PANTHER" id="PTHR11364:SF27">
    <property type="entry name" value="SULFURTRANSFERASE"/>
    <property type="match status" value="1"/>
</dbReference>
<dbReference type="InterPro" id="IPR045078">
    <property type="entry name" value="TST/MPST-like"/>
</dbReference>
<feature type="domain" description="Rhodanese" evidence="3">
    <location>
        <begin position="171"/>
        <end position="280"/>
    </location>
</feature>
<dbReference type="InterPro" id="IPR001763">
    <property type="entry name" value="Rhodanese-like_dom"/>
</dbReference>
<dbReference type="EMBL" id="CP159218">
    <property type="protein sequence ID" value="XCG62414.1"/>
    <property type="molecule type" value="Genomic_DNA"/>
</dbReference>
<accession>A0AAU8DKD3</accession>
<dbReference type="PROSITE" id="PS00380">
    <property type="entry name" value="RHODANESE_1"/>
    <property type="match status" value="1"/>
</dbReference>
<dbReference type="GO" id="GO:0004792">
    <property type="term" value="F:thiosulfate-cyanide sulfurtransferase activity"/>
    <property type="evidence" value="ECO:0007669"/>
    <property type="project" value="InterPro"/>
</dbReference>
<dbReference type="PANTHER" id="PTHR11364">
    <property type="entry name" value="THIOSULFATE SULFERTANSFERASE"/>
    <property type="match status" value="1"/>
</dbReference>
<dbReference type="SMART" id="SM00450">
    <property type="entry name" value="RHOD"/>
    <property type="match status" value="2"/>
</dbReference>